<reference evidence="8 9" key="1">
    <citation type="submission" date="2014-08" db="EMBL/GenBank/DDBJ databases">
        <title>Complete genome sequence of Corynebacterium aquilae S-613T(T) (=DSM 44791(T)), isolated from the choana of a healthy golden eagle.</title>
        <authorList>
            <person name="Ruckert C."/>
            <person name="Albersmeier A."/>
            <person name="Winkler A."/>
            <person name="Kalinowski J."/>
        </authorList>
    </citation>
    <scope>NUCLEOTIDE SEQUENCE [LARGE SCALE GENOMIC DNA]</scope>
    <source>
        <strain evidence="8 9">S-613</strain>
    </source>
</reference>
<protein>
    <recommendedName>
        <fullName evidence="10">Major facilitator transporter</fullName>
    </recommendedName>
</protein>
<evidence type="ECO:0000256" key="7">
    <source>
        <dbReference type="SAM" id="Phobius"/>
    </source>
</evidence>
<evidence type="ECO:0000256" key="6">
    <source>
        <dbReference type="ARBA" id="ARBA00023136"/>
    </source>
</evidence>
<keyword evidence="5 7" id="KW-1133">Transmembrane helix</keyword>
<keyword evidence="2" id="KW-0813">Transport</keyword>
<evidence type="ECO:0000256" key="2">
    <source>
        <dbReference type="ARBA" id="ARBA00022448"/>
    </source>
</evidence>
<dbReference type="Proteomes" id="UP000185478">
    <property type="component" value="Chromosome"/>
</dbReference>
<dbReference type="InterPro" id="IPR036259">
    <property type="entry name" value="MFS_trans_sf"/>
</dbReference>
<dbReference type="PANTHER" id="PTHR43266:SF2">
    <property type="entry name" value="MAJOR FACILITATOR SUPERFAMILY (MFS) PROFILE DOMAIN-CONTAINING PROTEIN"/>
    <property type="match status" value="1"/>
</dbReference>
<dbReference type="PANTHER" id="PTHR43266">
    <property type="entry name" value="MACROLIDE-EFFLUX PROTEIN"/>
    <property type="match status" value="1"/>
</dbReference>
<evidence type="ECO:0000256" key="4">
    <source>
        <dbReference type="ARBA" id="ARBA00022692"/>
    </source>
</evidence>
<dbReference type="GO" id="GO:0022857">
    <property type="term" value="F:transmembrane transporter activity"/>
    <property type="evidence" value="ECO:0007669"/>
    <property type="project" value="InterPro"/>
</dbReference>
<feature type="transmembrane region" description="Helical" evidence="7">
    <location>
        <begin position="167"/>
        <end position="191"/>
    </location>
</feature>
<feature type="transmembrane region" description="Helical" evidence="7">
    <location>
        <begin position="254"/>
        <end position="272"/>
    </location>
</feature>
<feature type="transmembrane region" description="Helical" evidence="7">
    <location>
        <begin position="349"/>
        <end position="367"/>
    </location>
</feature>
<organism evidence="8 9">
    <name type="scientific">Corynebacterium aquilae DSM 44791</name>
    <dbReference type="NCBI Taxonomy" id="1431546"/>
    <lineage>
        <taxon>Bacteria</taxon>
        <taxon>Bacillati</taxon>
        <taxon>Actinomycetota</taxon>
        <taxon>Actinomycetes</taxon>
        <taxon>Mycobacteriales</taxon>
        <taxon>Corynebacteriaceae</taxon>
        <taxon>Corynebacterium</taxon>
    </lineage>
</organism>
<keyword evidence="3" id="KW-1003">Cell membrane</keyword>
<evidence type="ECO:0000256" key="5">
    <source>
        <dbReference type="ARBA" id="ARBA00022989"/>
    </source>
</evidence>
<dbReference type="Pfam" id="PF07690">
    <property type="entry name" value="MFS_1"/>
    <property type="match status" value="1"/>
</dbReference>
<proteinExistence type="predicted"/>
<accession>A0A1L7CHU6</accession>
<keyword evidence="9" id="KW-1185">Reference proteome</keyword>
<gene>
    <name evidence="8" type="ORF">CAQU_10680</name>
</gene>
<evidence type="ECO:0000313" key="9">
    <source>
        <dbReference type="Proteomes" id="UP000185478"/>
    </source>
</evidence>
<feature type="transmembrane region" description="Helical" evidence="7">
    <location>
        <begin position="12"/>
        <end position="34"/>
    </location>
</feature>
<dbReference type="InterPro" id="IPR011701">
    <property type="entry name" value="MFS"/>
</dbReference>
<dbReference type="KEGG" id="caqu:CAQU_10680"/>
<dbReference type="CDD" id="cd06173">
    <property type="entry name" value="MFS_MefA_like"/>
    <property type="match status" value="1"/>
</dbReference>
<dbReference type="SUPFAM" id="SSF103473">
    <property type="entry name" value="MFS general substrate transporter"/>
    <property type="match status" value="1"/>
</dbReference>
<comment type="subcellular location">
    <subcellularLocation>
        <location evidence="1">Cell membrane</location>
        <topology evidence="1">Multi-pass membrane protein</topology>
    </subcellularLocation>
</comment>
<feature type="transmembrane region" description="Helical" evidence="7">
    <location>
        <begin position="220"/>
        <end position="242"/>
    </location>
</feature>
<keyword evidence="4 7" id="KW-0812">Transmembrane</keyword>
<dbReference type="GO" id="GO:0005886">
    <property type="term" value="C:plasma membrane"/>
    <property type="evidence" value="ECO:0007669"/>
    <property type="project" value="UniProtKB-SubCell"/>
</dbReference>
<feature type="transmembrane region" description="Helical" evidence="7">
    <location>
        <begin position="46"/>
        <end position="69"/>
    </location>
</feature>
<evidence type="ECO:0000256" key="1">
    <source>
        <dbReference type="ARBA" id="ARBA00004651"/>
    </source>
</evidence>
<name>A0A1L7CHU6_9CORY</name>
<feature type="transmembrane region" description="Helical" evidence="7">
    <location>
        <begin position="373"/>
        <end position="400"/>
    </location>
</feature>
<dbReference type="AlphaFoldDB" id="A0A1L7CHU6"/>
<evidence type="ECO:0008006" key="10">
    <source>
        <dbReference type="Google" id="ProtNLM"/>
    </source>
</evidence>
<feature type="transmembrane region" description="Helical" evidence="7">
    <location>
        <begin position="284"/>
        <end position="303"/>
    </location>
</feature>
<feature type="transmembrane region" description="Helical" evidence="7">
    <location>
        <begin position="309"/>
        <end position="329"/>
    </location>
</feature>
<dbReference type="EMBL" id="CP009245">
    <property type="protein sequence ID" value="APT85436.1"/>
    <property type="molecule type" value="Genomic_DNA"/>
</dbReference>
<dbReference type="Gene3D" id="1.20.1250.20">
    <property type="entry name" value="MFS general substrate transporter like domains"/>
    <property type="match status" value="1"/>
</dbReference>
<evidence type="ECO:0000313" key="8">
    <source>
        <dbReference type="EMBL" id="APT85436.1"/>
    </source>
</evidence>
<keyword evidence="6 7" id="KW-0472">Membrane</keyword>
<sequence>MLTPLNNRAYARLFSAHLVALIGTGLLTVALGLLAVDIGGTRAATIMGLAMSVKMIAYVFASPLMAAAVDRFDTKAVLIASDIIRAGIALCLPFVTYAWQIYALIFILQIASATFTPRFQALIPSLLDDEETYTQALSLSRLAYDTEALLSPLLAAALLTVTSYHNLFVGTAAGFVFSAACVASTALPAAARTPQPAQGSFFHRAGIGLRTFRRSRALTGLAWLNLAIAAPMSIVIVATPDIVQNQLGRTQADVAILLAFFGIGSMAIALILPRILARTPQTGVMLAGAATAITGLLTMSSALLSTTHLSWPTLCLAWLITGAGLSAMLTPSSRLITQHTTAEQRSTTFAAQFALSHACYLITYPLVGFASSAIGIGPTITICTLIAGGAAIMAASIWWTNPCTAPHRTRKHLATA</sequence>
<evidence type="ECO:0000256" key="3">
    <source>
        <dbReference type="ARBA" id="ARBA00022475"/>
    </source>
</evidence>